<evidence type="ECO:0000313" key="2">
    <source>
        <dbReference type="EMBL" id="MFD0945038.1"/>
    </source>
</evidence>
<reference evidence="3" key="1">
    <citation type="journal article" date="2019" name="Int. J. Syst. Evol. Microbiol.">
        <title>The Global Catalogue of Microorganisms (GCM) 10K type strain sequencing project: providing services to taxonomists for standard genome sequencing and annotation.</title>
        <authorList>
            <consortium name="The Broad Institute Genomics Platform"/>
            <consortium name="The Broad Institute Genome Sequencing Center for Infectious Disease"/>
            <person name="Wu L."/>
            <person name="Ma J."/>
        </authorList>
    </citation>
    <scope>NUCLEOTIDE SEQUENCE [LARGE SCALE GENOMIC DNA]</scope>
    <source>
        <strain evidence="3">CCUG 62982</strain>
    </source>
</reference>
<dbReference type="Proteomes" id="UP001596977">
    <property type="component" value="Unassembled WGS sequence"/>
</dbReference>
<sequence length="561" mass="62037">MATTPILFNDLLRERGIQPADVRLLRHHTDPGLDGQSLHDLWMRDREGFELYQRTQKANERLLRTGKIWAAFTSPTPGVSLFVGLYDARFEKTAVAEWDCPYRGDRPGRGDPVDLYATKLRPELAEHIGTLAVGWDPASIRSWKRYAANAPFVVESQIDAALPLIETLEDLTRNLMAFERLRSDPGDPERGSYLGFVQRGHCFLPYTTPDGIAFAPSRLLGYKENTLERHAANGGKDGRDSDPAIAGIVGSTYAESAELERAYRAFCGANGLSVHDRKRKYWPVLELSLSPRALPPRARFSVGALYTRGEVAEMIGLQTRRGGNWDTGYAQVDGEFFVFANVGSKGRTGHDYPNRWHGKQLIWSAKTGTRLGQSQIVALLSGEHPVHIFWRAGERERFTYAGLAAPLEVEDTTPVRVRWDLDPGPGRRIGADTSSAHNRRGPPPIAGARTTIYGDGPTSVYLLELDGPIAQLFPTLPEKSRVIKIGISNDPLRRVGDLSCGLPPGCALGWRIVATRLFPTGREAFDVESMLLERLRLNGWSLGGEFAAVSDADLARLTTLA</sequence>
<dbReference type="EMBL" id="JBHTJG010000001">
    <property type="protein sequence ID" value="MFD0945038.1"/>
    <property type="molecule type" value="Genomic_DNA"/>
</dbReference>
<dbReference type="RefSeq" id="WP_264942694.1">
    <property type="nucleotide sequence ID" value="NZ_JAPDRA010000001.1"/>
</dbReference>
<protein>
    <submittedName>
        <fullName evidence="2">GIY-YIG nuclease family protein</fullName>
    </submittedName>
</protein>
<accession>A0ABW3H0R0</accession>
<organism evidence="2 3">
    <name type="scientific">Sphingomonas canadensis</name>
    <dbReference type="NCBI Taxonomy" id="1219257"/>
    <lineage>
        <taxon>Bacteria</taxon>
        <taxon>Pseudomonadati</taxon>
        <taxon>Pseudomonadota</taxon>
        <taxon>Alphaproteobacteria</taxon>
        <taxon>Sphingomonadales</taxon>
        <taxon>Sphingomonadaceae</taxon>
        <taxon>Sphingomonas</taxon>
    </lineage>
</organism>
<keyword evidence="3" id="KW-1185">Reference proteome</keyword>
<feature type="region of interest" description="Disordered" evidence="1">
    <location>
        <begin position="418"/>
        <end position="449"/>
    </location>
</feature>
<comment type="caution">
    <text evidence="2">The sequence shown here is derived from an EMBL/GenBank/DDBJ whole genome shotgun (WGS) entry which is preliminary data.</text>
</comment>
<name>A0ABW3H0R0_9SPHN</name>
<evidence type="ECO:0000256" key="1">
    <source>
        <dbReference type="SAM" id="MobiDB-lite"/>
    </source>
</evidence>
<proteinExistence type="predicted"/>
<evidence type="ECO:0000313" key="3">
    <source>
        <dbReference type="Proteomes" id="UP001596977"/>
    </source>
</evidence>
<gene>
    <name evidence="2" type="ORF">ACFQ1E_01665</name>
</gene>